<feature type="region of interest" description="Disordered" evidence="1">
    <location>
        <begin position="67"/>
        <end position="99"/>
    </location>
</feature>
<gene>
    <name evidence="2" type="ORF">AVEN_52031_1</name>
</gene>
<comment type="caution">
    <text evidence="2">The sequence shown here is derived from an EMBL/GenBank/DDBJ whole genome shotgun (WGS) entry which is preliminary data.</text>
</comment>
<name>A0A4Y2CES9_ARAVE</name>
<dbReference type="EMBL" id="BGPR01000184">
    <property type="protein sequence ID" value="GBM02853.1"/>
    <property type="molecule type" value="Genomic_DNA"/>
</dbReference>
<evidence type="ECO:0000313" key="3">
    <source>
        <dbReference type="Proteomes" id="UP000499080"/>
    </source>
</evidence>
<organism evidence="2 3">
    <name type="scientific">Araneus ventricosus</name>
    <name type="common">Orbweaver spider</name>
    <name type="synonym">Epeira ventricosa</name>
    <dbReference type="NCBI Taxonomy" id="182803"/>
    <lineage>
        <taxon>Eukaryota</taxon>
        <taxon>Metazoa</taxon>
        <taxon>Ecdysozoa</taxon>
        <taxon>Arthropoda</taxon>
        <taxon>Chelicerata</taxon>
        <taxon>Arachnida</taxon>
        <taxon>Araneae</taxon>
        <taxon>Araneomorphae</taxon>
        <taxon>Entelegynae</taxon>
        <taxon>Araneoidea</taxon>
        <taxon>Araneidae</taxon>
        <taxon>Araneus</taxon>
    </lineage>
</organism>
<accession>A0A4Y2CES9</accession>
<protein>
    <submittedName>
        <fullName evidence="2">Uncharacterized protein</fullName>
    </submittedName>
</protein>
<dbReference type="AlphaFoldDB" id="A0A4Y2CES9"/>
<keyword evidence="3" id="KW-1185">Reference proteome</keyword>
<evidence type="ECO:0000313" key="2">
    <source>
        <dbReference type="EMBL" id="GBM02853.1"/>
    </source>
</evidence>
<reference evidence="2 3" key="1">
    <citation type="journal article" date="2019" name="Sci. Rep.">
        <title>Orb-weaving spider Araneus ventricosus genome elucidates the spidroin gene catalogue.</title>
        <authorList>
            <person name="Kono N."/>
            <person name="Nakamura H."/>
            <person name="Ohtoshi R."/>
            <person name="Moran D.A.P."/>
            <person name="Shinohara A."/>
            <person name="Yoshida Y."/>
            <person name="Fujiwara M."/>
            <person name="Mori M."/>
            <person name="Tomita M."/>
            <person name="Arakawa K."/>
        </authorList>
    </citation>
    <scope>NUCLEOTIDE SEQUENCE [LARGE SCALE GENOMIC DNA]</scope>
</reference>
<sequence>MKQVESRIQNFVFTNKKQVESRTSLQTRNKSNPEFRLTSTKQVELRICLYKHETSRIQNSVFTNTKQVESRNRLTSTKQVESRIPTNKKQVESRISSQP</sequence>
<evidence type="ECO:0000256" key="1">
    <source>
        <dbReference type="SAM" id="MobiDB-lite"/>
    </source>
</evidence>
<proteinExistence type="predicted"/>
<dbReference type="Proteomes" id="UP000499080">
    <property type="component" value="Unassembled WGS sequence"/>
</dbReference>